<feature type="region of interest" description="Disordered" evidence="5">
    <location>
        <begin position="699"/>
        <end position="761"/>
    </location>
</feature>
<dbReference type="Gene3D" id="3.40.50.300">
    <property type="entry name" value="P-loop containing nucleotide triphosphate hydrolases"/>
    <property type="match status" value="1"/>
</dbReference>
<dbReference type="InterPro" id="IPR027417">
    <property type="entry name" value="P-loop_NTPase"/>
</dbReference>
<dbReference type="PROSITE" id="PS50188">
    <property type="entry name" value="B302_SPRY"/>
    <property type="match status" value="1"/>
</dbReference>
<dbReference type="Gene3D" id="2.60.120.920">
    <property type="match status" value="1"/>
</dbReference>
<keyword evidence="3" id="KW-0597">Phosphoprotein</keyword>
<dbReference type="Proteomes" id="UP000515152">
    <property type="component" value="Chromosome 20"/>
</dbReference>
<dbReference type="InterPro" id="IPR043136">
    <property type="entry name" value="B30.2/SPRY_sf"/>
</dbReference>
<dbReference type="InterPro" id="IPR001870">
    <property type="entry name" value="B30.2/SPRY"/>
</dbReference>
<comment type="subcellular location">
    <subcellularLocation>
        <location evidence="1">Nucleus</location>
    </subcellularLocation>
</comment>
<feature type="compositionally biased region" description="Basic and acidic residues" evidence="5">
    <location>
        <begin position="111"/>
        <end position="122"/>
    </location>
</feature>
<evidence type="ECO:0000259" key="7">
    <source>
        <dbReference type="PROSITE" id="PS50800"/>
    </source>
</evidence>
<dbReference type="SMART" id="SM00449">
    <property type="entry name" value="SPRY"/>
    <property type="match status" value="1"/>
</dbReference>
<dbReference type="Pfam" id="PF00622">
    <property type="entry name" value="SPRY"/>
    <property type="match status" value="1"/>
</dbReference>
<keyword evidence="8" id="KW-1185">Reference proteome</keyword>
<dbReference type="AlphaFoldDB" id="A0A6P8EDC0"/>
<dbReference type="GO" id="GO:0005634">
    <property type="term" value="C:nucleus"/>
    <property type="evidence" value="ECO:0007669"/>
    <property type="project" value="UniProtKB-SubCell"/>
</dbReference>
<feature type="region of interest" description="Disordered" evidence="5">
    <location>
        <begin position="107"/>
        <end position="148"/>
    </location>
</feature>
<dbReference type="SUPFAM" id="SSF52540">
    <property type="entry name" value="P-loop containing nucleoside triphosphate hydrolases"/>
    <property type="match status" value="1"/>
</dbReference>
<dbReference type="InterPro" id="IPR003877">
    <property type="entry name" value="SPRY_dom"/>
</dbReference>
<dbReference type="InterPro" id="IPR013320">
    <property type="entry name" value="ConA-like_dom_sf"/>
</dbReference>
<dbReference type="PANTHER" id="PTHR12381">
    <property type="entry name" value="HETEROGENEOUS NUCLEAR RIBONUCLEOPROTEIN U FAMILY MEMBER"/>
    <property type="match status" value="1"/>
</dbReference>
<keyword evidence="2" id="KW-0488">Methylation</keyword>
<dbReference type="CDD" id="cd12884">
    <property type="entry name" value="SPRY_hnRNP"/>
    <property type="match status" value="1"/>
</dbReference>
<feature type="compositionally biased region" description="Basic and acidic residues" evidence="5">
    <location>
        <begin position="265"/>
        <end position="283"/>
    </location>
</feature>
<feature type="domain" description="SAP" evidence="7">
    <location>
        <begin position="6"/>
        <end position="40"/>
    </location>
</feature>
<dbReference type="PROSITE" id="PS50800">
    <property type="entry name" value="SAP"/>
    <property type="match status" value="1"/>
</dbReference>
<dbReference type="InterPro" id="IPR035778">
    <property type="entry name" value="SPRY_hnRNP_U"/>
</dbReference>
<dbReference type="KEGG" id="char:105911641"/>
<protein>
    <submittedName>
        <fullName evidence="9">Heterogeneous nuclear ribonucleoprotein U-like protein 1</fullName>
    </submittedName>
</protein>
<evidence type="ECO:0000256" key="3">
    <source>
        <dbReference type="ARBA" id="ARBA00022553"/>
    </source>
</evidence>
<feature type="compositionally biased region" description="Pro residues" evidence="5">
    <location>
        <begin position="748"/>
        <end position="759"/>
    </location>
</feature>
<evidence type="ECO:0000259" key="6">
    <source>
        <dbReference type="PROSITE" id="PS50188"/>
    </source>
</evidence>
<dbReference type="Pfam" id="PF02037">
    <property type="entry name" value="SAP"/>
    <property type="match status" value="1"/>
</dbReference>
<dbReference type="OrthoDB" id="445357at2759"/>
<dbReference type="SUPFAM" id="SSF68906">
    <property type="entry name" value="SAP domain"/>
    <property type="match status" value="1"/>
</dbReference>
<dbReference type="InterPro" id="IPR036361">
    <property type="entry name" value="SAP_dom_sf"/>
</dbReference>
<feature type="compositionally biased region" description="Basic residues" evidence="5">
    <location>
        <begin position="711"/>
        <end position="720"/>
    </location>
</feature>
<dbReference type="Pfam" id="PF13671">
    <property type="entry name" value="AAA_33"/>
    <property type="match status" value="1"/>
</dbReference>
<evidence type="ECO:0000313" key="9">
    <source>
        <dbReference type="RefSeq" id="XP_031413883.1"/>
    </source>
</evidence>
<sequence>MKLTDVKKLKVVELRVKLNERGLDTKGLKAELVARLWSALDHQSIAEQLPSGGDGSSASEGIHVDMEVEHEQHTSETQPVQTDIQPLVNVLLETDAQPWETVITGATDICPSKERDSTHTETRTTSSELSSVGDDDSAPESGIGNVNCHVSSTDHVVESVTQQEKLQEIEKPTPHRSLSPDLANKGSIACHLTSSEEYFHTAKTLADITTETGNLYKCHVAGEEDKSEISTPSFTQTDINGAGEEHNEQLKSMNTTSCGPITLLKDQEENQRNKRPQEGKDRGYYEFKEEVQYNRAKTLDSNTEDNEDNEVDEQLVVLDSYNSDLHFKVGEDGMSGQPLLWEKFPLLWSGCRLSHGVQYGKVIFEVKYVERLLPCVLEEGMDPEPHALRVGWSIDNTSLQLGETESSYGFDSRGRKVTQGREEDFGEPFSEGDVISCYAWISDTEESELSFYKNGRSLGVAFRLDPSQLKGHALYPHVLCKNCSVSLNLDPVGAPWYCGPAGFTPLSALQPHKRTRAPRPPASREECEVVMMVGMPGSGKTHWAQTLMAQHPEQRYNLLSTDTVLACMRGVGGCAVGGVGGGAQREVVLQQASQCLTQLIRVATGKRRNYILDQTNVYPSARRHKMLLFSGFRRRAAVVFPSDEEWQRRRARNKTKEVPEVPLLKVKVSFTLPETGDRLEEVLFTELPREEAQRLLTGYKEEARRLLPSPPKRKKHRNKRSQAPPPGRTPWNTGSYRRHPGWMNQLPNAPPPHWAPPPRQDMYGYQGSRNAYGYHAGQWNAYYGAPGHFSDPNYMYGADQSYW</sequence>
<evidence type="ECO:0000313" key="8">
    <source>
        <dbReference type="Proteomes" id="UP000515152"/>
    </source>
</evidence>
<evidence type="ECO:0000256" key="4">
    <source>
        <dbReference type="ARBA" id="ARBA00023242"/>
    </source>
</evidence>
<feature type="domain" description="B30.2/SPRY" evidence="6">
    <location>
        <begin position="296"/>
        <end position="494"/>
    </location>
</feature>
<proteinExistence type="predicted"/>
<organism evidence="8 9">
    <name type="scientific">Clupea harengus</name>
    <name type="common">Atlantic herring</name>
    <dbReference type="NCBI Taxonomy" id="7950"/>
    <lineage>
        <taxon>Eukaryota</taxon>
        <taxon>Metazoa</taxon>
        <taxon>Chordata</taxon>
        <taxon>Craniata</taxon>
        <taxon>Vertebrata</taxon>
        <taxon>Euteleostomi</taxon>
        <taxon>Actinopterygii</taxon>
        <taxon>Neopterygii</taxon>
        <taxon>Teleostei</taxon>
        <taxon>Clupei</taxon>
        <taxon>Clupeiformes</taxon>
        <taxon>Clupeoidei</taxon>
        <taxon>Clupeidae</taxon>
        <taxon>Clupea</taxon>
    </lineage>
</organism>
<gene>
    <name evidence="9" type="primary">si:ch211-107m4.1</name>
</gene>
<dbReference type="GeneID" id="105911641"/>
<feature type="region of interest" description="Disordered" evidence="5">
    <location>
        <begin position="253"/>
        <end position="283"/>
    </location>
</feature>
<reference evidence="9" key="1">
    <citation type="submission" date="2025-08" db="UniProtKB">
        <authorList>
            <consortium name="RefSeq"/>
        </authorList>
    </citation>
    <scope>IDENTIFICATION</scope>
</reference>
<dbReference type="SMART" id="SM00513">
    <property type="entry name" value="SAP"/>
    <property type="match status" value="1"/>
</dbReference>
<dbReference type="SUPFAM" id="SSF49899">
    <property type="entry name" value="Concanavalin A-like lectins/glucanases"/>
    <property type="match status" value="1"/>
</dbReference>
<dbReference type="GO" id="GO:0000380">
    <property type="term" value="P:alternative mRNA splicing, via spliceosome"/>
    <property type="evidence" value="ECO:0007669"/>
    <property type="project" value="TreeGrafter"/>
</dbReference>
<evidence type="ECO:0000256" key="1">
    <source>
        <dbReference type="ARBA" id="ARBA00004123"/>
    </source>
</evidence>
<evidence type="ECO:0000256" key="2">
    <source>
        <dbReference type="ARBA" id="ARBA00022481"/>
    </source>
</evidence>
<dbReference type="GO" id="GO:0003723">
    <property type="term" value="F:RNA binding"/>
    <property type="evidence" value="ECO:0007669"/>
    <property type="project" value="TreeGrafter"/>
</dbReference>
<name>A0A6P8EDC0_CLUHA</name>
<dbReference type="PANTHER" id="PTHR12381:SF66">
    <property type="entry name" value="HETEROGENEOUS NUCLEAR RIBONUCLEOPROTEIN U-LIKE PROTEIN 2"/>
    <property type="match status" value="1"/>
</dbReference>
<evidence type="ECO:0000256" key="5">
    <source>
        <dbReference type="SAM" id="MobiDB-lite"/>
    </source>
</evidence>
<keyword evidence="4" id="KW-0539">Nucleus</keyword>
<dbReference type="RefSeq" id="XP_031413883.1">
    <property type="nucleotide sequence ID" value="XM_031558023.2"/>
</dbReference>
<dbReference type="InterPro" id="IPR003034">
    <property type="entry name" value="SAP_dom"/>
</dbReference>
<dbReference type="Gene3D" id="1.10.720.30">
    <property type="entry name" value="SAP domain"/>
    <property type="match status" value="1"/>
</dbReference>
<accession>A0A6P8EDC0</accession>